<dbReference type="EMBL" id="RYFI01000014">
    <property type="protein sequence ID" value="RXF72082.1"/>
    <property type="molecule type" value="Genomic_DNA"/>
</dbReference>
<accession>A0A4V1KIW2</accession>
<comment type="caution">
    <text evidence="1">The sequence shown here is derived from an EMBL/GenBank/DDBJ whole genome shotgun (WGS) entry which is preliminary data.</text>
</comment>
<dbReference type="AlphaFoldDB" id="A0A4V1KIW2"/>
<evidence type="ECO:0000313" key="1">
    <source>
        <dbReference type="EMBL" id="RXF72082.1"/>
    </source>
</evidence>
<dbReference type="Pfam" id="PF10065">
    <property type="entry name" value="DUF2303"/>
    <property type="match status" value="1"/>
</dbReference>
<dbReference type="InterPro" id="IPR019276">
    <property type="entry name" value="DUF2303"/>
</dbReference>
<reference evidence="1 2" key="1">
    <citation type="submission" date="2018-12" db="EMBL/GenBank/DDBJ databases">
        <title>bacterium Hansschlegelia zhihuaiae S113.</title>
        <authorList>
            <person name="He J."/>
        </authorList>
    </citation>
    <scope>NUCLEOTIDE SEQUENCE [LARGE SCALE GENOMIC DNA]</scope>
    <source>
        <strain evidence="1 2">S 113</strain>
    </source>
</reference>
<keyword evidence="2" id="KW-1185">Reference proteome</keyword>
<organism evidence="1 2">
    <name type="scientific">Hansschlegelia zhihuaiae</name>
    <dbReference type="NCBI Taxonomy" id="405005"/>
    <lineage>
        <taxon>Bacteria</taxon>
        <taxon>Pseudomonadati</taxon>
        <taxon>Pseudomonadota</taxon>
        <taxon>Alphaproteobacteria</taxon>
        <taxon>Hyphomicrobiales</taxon>
        <taxon>Methylopilaceae</taxon>
        <taxon>Hansschlegelia</taxon>
    </lineage>
</organism>
<dbReference type="OrthoDB" id="7346200at2"/>
<sequence>MAQRSELPDDLPKTASAVEAIADLARKAAEAQVLSIPTGGLGDGLPPAVPVLFNSRSGAVVSLKSSIEEFRQQPHARQGVATVTTLASFIELMNRHKGDDSAIFAQTKWPNLKLTGVVDYHGLNHEPAHGRHRVRYQFPITDEMTAWIANSGMAMPQAEFAAFLEEHAAELASPFEGESQEYELLFKEKVGSPTDIISLSRELEIFVGQKVKNKTRLQSGEQSIEFVEEHTDAKGKKVVIPGAFIVSVQAFVDGEKVRIPARLRYRVKGSDILWFYQLYRWEFWLREQVQNDLEKVVGGTGLPAFEGVDEAGNREGGL</sequence>
<protein>
    <submittedName>
        <fullName evidence="1">DUF2303 family protein</fullName>
    </submittedName>
</protein>
<dbReference type="RefSeq" id="WP_128778249.1">
    <property type="nucleotide sequence ID" value="NZ_RYFI01000014.1"/>
</dbReference>
<dbReference type="Proteomes" id="UP000289708">
    <property type="component" value="Unassembled WGS sequence"/>
</dbReference>
<name>A0A4V1KIW2_9HYPH</name>
<proteinExistence type="predicted"/>
<gene>
    <name evidence="1" type="ORF">EK403_14835</name>
</gene>
<evidence type="ECO:0000313" key="2">
    <source>
        <dbReference type="Proteomes" id="UP000289708"/>
    </source>
</evidence>